<dbReference type="PANTHER" id="PTHR33362:SF5">
    <property type="entry name" value="C4-DICARBOXYLATE TRAP TRANSPORTER LARGE PERMEASE PROTEIN DCTM"/>
    <property type="match status" value="1"/>
</dbReference>
<proteinExistence type="inferred from homology"/>
<feature type="transmembrane region" description="Helical" evidence="7">
    <location>
        <begin position="268"/>
        <end position="289"/>
    </location>
</feature>
<evidence type="ECO:0000259" key="8">
    <source>
        <dbReference type="Pfam" id="PF06808"/>
    </source>
</evidence>
<feature type="transmembrane region" description="Helical" evidence="7">
    <location>
        <begin position="55"/>
        <end position="72"/>
    </location>
</feature>
<comment type="caution">
    <text evidence="9">The sequence shown here is derived from an EMBL/GenBank/DDBJ whole genome shotgun (WGS) entry which is preliminary data.</text>
</comment>
<dbReference type="GO" id="GO:0022857">
    <property type="term" value="F:transmembrane transporter activity"/>
    <property type="evidence" value="ECO:0007669"/>
    <property type="project" value="UniProtKB-UniRule"/>
</dbReference>
<comment type="caution">
    <text evidence="7">Lacks conserved residue(s) required for the propagation of feature annotation.</text>
</comment>
<evidence type="ECO:0000313" key="10">
    <source>
        <dbReference type="Proteomes" id="UP000248021"/>
    </source>
</evidence>
<dbReference type="RefSeq" id="WP_110372789.1">
    <property type="nucleotide sequence ID" value="NZ_CAKNFM010000006.1"/>
</dbReference>
<evidence type="ECO:0000256" key="6">
    <source>
        <dbReference type="ARBA" id="ARBA00023136"/>
    </source>
</evidence>
<keyword evidence="5 7" id="KW-1133">Transmembrane helix</keyword>
<dbReference type="Proteomes" id="UP000248021">
    <property type="component" value="Unassembled WGS sequence"/>
</dbReference>
<accession>A0A2V3UI89</accession>
<keyword evidence="2" id="KW-1003">Cell membrane</keyword>
<evidence type="ECO:0000256" key="2">
    <source>
        <dbReference type="ARBA" id="ARBA00022475"/>
    </source>
</evidence>
<feature type="transmembrane region" description="Helical" evidence="7">
    <location>
        <begin position="213"/>
        <end position="231"/>
    </location>
</feature>
<keyword evidence="7" id="KW-0813">Transport</keyword>
<keyword evidence="4 7" id="KW-0812">Transmembrane</keyword>
<evidence type="ECO:0000256" key="3">
    <source>
        <dbReference type="ARBA" id="ARBA00022519"/>
    </source>
</evidence>
<feature type="transmembrane region" description="Helical" evidence="7">
    <location>
        <begin position="110"/>
        <end position="130"/>
    </location>
</feature>
<evidence type="ECO:0000256" key="5">
    <source>
        <dbReference type="ARBA" id="ARBA00022989"/>
    </source>
</evidence>
<comment type="subunit">
    <text evidence="7">The complex comprises the extracytoplasmic solute receptor protein and the two transmembrane proteins.</text>
</comment>
<dbReference type="InterPro" id="IPR010656">
    <property type="entry name" value="DctM"/>
</dbReference>
<name>A0A2V3UI89_9HYPH</name>
<evidence type="ECO:0000256" key="4">
    <source>
        <dbReference type="ARBA" id="ARBA00022692"/>
    </source>
</evidence>
<dbReference type="PIRSF" id="PIRSF006066">
    <property type="entry name" value="HI0050"/>
    <property type="match status" value="1"/>
</dbReference>
<dbReference type="PANTHER" id="PTHR33362">
    <property type="entry name" value="SIALIC ACID TRAP TRANSPORTER PERMEASE PROTEIN SIAT-RELATED"/>
    <property type="match status" value="1"/>
</dbReference>
<feature type="domain" description="TRAP C4-dicarboxylate transport system permease DctM subunit" evidence="8">
    <location>
        <begin position="8"/>
        <end position="413"/>
    </location>
</feature>
<feature type="transmembrane region" description="Helical" evidence="7">
    <location>
        <begin position="7"/>
        <end position="35"/>
    </location>
</feature>
<gene>
    <name evidence="9" type="ORF">C7450_101512</name>
</gene>
<dbReference type="GO" id="GO:0005886">
    <property type="term" value="C:plasma membrane"/>
    <property type="evidence" value="ECO:0007669"/>
    <property type="project" value="UniProtKB-SubCell"/>
</dbReference>
<dbReference type="OrthoDB" id="9790209at2"/>
<feature type="transmembrane region" description="Helical" evidence="7">
    <location>
        <begin position="137"/>
        <end position="161"/>
    </location>
</feature>
<dbReference type="Pfam" id="PF06808">
    <property type="entry name" value="DctM"/>
    <property type="match status" value="1"/>
</dbReference>
<evidence type="ECO:0000313" key="9">
    <source>
        <dbReference type="EMBL" id="PXW64753.1"/>
    </source>
</evidence>
<feature type="transmembrane region" description="Helical" evidence="7">
    <location>
        <begin position="84"/>
        <end position="104"/>
    </location>
</feature>
<comment type="subcellular location">
    <subcellularLocation>
        <location evidence="1 7">Cell inner membrane</location>
        <topology evidence="1 7">Multi-pass membrane protein</topology>
    </subcellularLocation>
</comment>
<evidence type="ECO:0000256" key="1">
    <source>
        <dbReference type="ARBA" id="ARBA00004429"/>
    </source>
</evidence>
<organism evidence="9 10">
    <name type="scientific">Chelatococcus asaccharovorans</name>
    <dbReference type="NCBI Taxonomy" id="28210"/>
    <lineage>
        <taxon>Bacteria</taxon>
        <taxon>Pseudomonadati</taxon>
        <taxon>Pseudomonadota</taxon>
        <taxon>Alphaproteobacteria</taxon>
        <taxon>Hyphomicrobiales</taxon>
        <taxon>Chelatococcaceae</taxon>
        <taxon>Chelatococcus</taxon>
    </lineage>
</organism>
<comment type="similarity">
    <text evidence="7">Belongs to the TRAP transporter large permease family.</text>
</comment>
<comment type="function">
    <text evidence="7">Part of the tripartite ATP-independent periplasmic (TRAP) transport system.</text>
</comment>
<dbReference type="AlphaFoldDB" id="A0A2V3UI89"/>
<keyword evidence="10" id="KW-1185">Reference proteome</keyword>
<protein>
    <recommendedName>
        <fullName evidence="7">TRAP transporter large permease protein</fullName>
    </recommendedName>
</protein>
<evidence type="ECO:0000256" key="7">
    <source>
        <dbReference type="RuleBase" id="RU369079"/>
    </source>
</evidence>
<dbReference type="EMBL" id="QJJK01000001">
    <property type="protein sequence ID" value="PXW64753.1"/>
    <property type="molecule type" value="Genomic_DNA"/>
</dbReference>
<sequence>MNVFVLVAIFVALTILRVNVAITLALVVGLIHVWYADSSFEFLLQDFWFTVDREVLLSLPMFIFAGVIMSRGSIAARLVRVMKAITGPVPGGLGIAAVLTMALFSAISGASVVTMMAVGTLMFPALISAGYSRSYSLGLMCSGGTLGVIIPPSILMVLYGVSTEVSITDMFKAGWGPGLTMVAALCAYTLLLNSRTPTTPFSGKELLQALRDGIWSIMMPVILLGGIYSGHFTVTEASAISLGYALIIELLIHRDLKPHYIRGIATESISLIGSILPLLAVAGSLNTILDYQGVPQAVVAWSSQAIHSQWQLMLVVNSLLVLAGALMDEGSAIVIFAPLMAPLGAAYGYDPVHFAMIVIVNLQLGYVVPPVAINLIVATVVFKASFAEVCKSVLPFIVIMLVVLLITIMVPQLSLVFLGRG</sequence>
<keyword evidence="3 7" id="KW-0997">Cell inner membrane</keyword>
<feature type="transmembrane region" description="Helical" evidence="7">
    <location>
        <begin position="355"/>
        <end position="382"/>
    </location>
</feature>
<dbReference type="InterPro" id="IPR004681">
    <property type="entry name" value="TRAP_DctM"/>
</dbReference>
<feature type="transmembrane region" description="Helical" evidence="7">
    <location>
        <begin position="173"/>
        <end position="192"/>
    </location>
</feature>
<reference evidence="9 10" key="1">
    <citation type="submission" date="2018-05" db="EMBL/GenBank/DDBJ databases">
        <title>Genomic Encyclopedia of Type Strains, Phase IV (KMG-IV): sequencing the most valuable type-strain genomes for metagenomic binning, comparative biology and taxonomic classification.</title>
        <authorList>
            <person name="Goeker M."/>
        </authorList>
    </citation>
    <scope>NUCLEOTIDE SEQUENCE [LARGE SCALE GENOMIC DNA]</scope>
    <source>
        <strain evidence="9 10">DSM 6462</strain>
    </source>
</reference>
<keyword evidence="6 7" id="KW-0472">Membrane</keyword>
<dbReference type="NCBIfam" id="TIGR00786">
    <property type="entry name" value="dctM"/>
    <property type="match status" value="1"/>
</dbReference>
<feature type="transmembrane region" description="Helical" evidence="7">
    <location>
        <begin position="394"/>
        <end position="418"/>
    </location>
</feature>